<dbReference type="EMBL" id="JBHTIC010000020">
    <property type="protein sequence ID" value="MFD0763073.1"/>
    <property type="molecule type" value="Genomic_DNA"/>
</dbReference>
<dbReference type="Proteomes" id="UP001597032">
    <property type="component" value="Unassembled WGS sequence"/>
</dbReference>
<dbReference type="PANTHER" id="PTHR31793:SF27">
    <property type="entry name" value="NOVEL THIOESTERASE SUPERFAMILY DOMAIN AND SAPOSIN A-TYPE DOMAIN CONTAINING PROTEIN (0610012H03RIK)"/>
    <property type="match status" value="1"/>
</dbReference>
<name>A0ABW2Z8C2_9FLAO</name>
<dbReference type="Gene3D" id="3.10.129.10">
    <property type="entry name" value="Hotdog Thioesterase"/>
    <property type="match status" value="1"/>
</dbReference>
<keyword evidence="5" id="KW-1185">Reference proteome</keyword>
<dbReference type="RefSeq" id="WP_298263996.1">
    <property type="nucleotide sequence ID" value="NZ_JBHTIC010000020.1"/>
</dbReference>
<comment type="similarity">
    <text evidence="1">Belongs to the 4-hydroxybenzoyl-CoA thioesterase family.</text>
</comment>
<dbReference type="InterPro" id="IPR006683">
    <property type="entry name" value="Thioestr_dom"/>
</dbReference>
<dbReference type="InterPro" id="IPR006684">
    <property type="entry name" value="YbgC/YbaW"/>
</dbReference>
<comment type="caution">
    <text evidence="4">The sequence shown here is derived from an EMBL/GenBank/DDBJ whole genome shotgun (WGS) entry which is preliminary data.</text>
</comment>
<evidence type="ECO:0000256" key="1">
    <source>
        <dbReference type="ARBA" id="ARBA00005953"/>
    </source>
</evidence>
<feature type="domain" description="Thioesterase" evidence="3">
    <location>
        <begin position="20"/>
        <end position="101"/>
    </location>
</feature>
<dbReference type="CDD" id="cd00586">
    <property type="entry name" value="4HBT"/>
    <property type="match status" value="1"/>
</dbReference>
<dbReference type="NCBIfam" id="TIGR00051">
    <property type="entry name" value="YbgC/FadM family acyl-CoA thioesterase"/>
    <property type="match status" value="1"/>
</dbReference>
<dbReference type="InterPro" id="IPR029069">
    <property type="entry name" value="HotDog_dom_sf"/>
</dbReference>
<dbReference type="SUPFAM" id="SSF54637">
    <property type="entry name" value="Thioesterase/thiol ester dehydrase-isomerase"/>
    <property type="match status" value="1"/>
</dbReference>
<dbReference type="InterPro" id="IPR050563">
    <property type="entry name" value="4-hydroxybenzoyl-CoA_TE"/>
</dbReference>
<evidence type="ECO:0000313" key="5">
    <source>
        <dbReference type="Proteomes" id="UP001597032"/>
    </source>
</evidence>
<dbReference type="GO" id="GO:0016787">
    <property type="term" value="F:hydrolase activity"/>
    <property type="evidence" value="ECO:0007669"/>
    <property type="project" value="UniProtKB-KW"/>
</dbReference>
<dbReference type="PANTHER" id="PTHR31793">
    <property type="entry name" value="4-HYDROXYBENZOYL-COA THIOESTERASE FAMILY MEMBER"/>
    <property type="match status" value="1"/>
</dbReference>
<keyword evidence="2 4" id="KW-0378">Hydrolase</keyword>
<gene>
    <name evidence="4" type="ORF">ACFQZW_13370</name>
</gene>
<sequence>MISNKIQFRVRYGETDQMSYAYHGNYAQYFEMGRIEWLRELGVSYKKMEETGIMLPVINLNINYKKPAKYDDLLTLKTTLVKTPTVKIEFEYELRNENDELLTTANITLAFVNMKTNKPTKAPEYLLNKLKKLNATLP</sequence>
<reference evidence="5" key="1">
    <citation type="journal article" date="2019" name="Int. J. Syst. Evol. Microbiol.">
        <title>The Global Catalogue of Microorganisms (GCM) 10K type strain sequencing project: providing services to taxonomists for standard genome sequencing and annotation.</title>
        <authorList>
            <consortium name="The Broad Institute Genomics Platform"/>
            <consortium name="The Broad Institute Genome Sequencing Center for Infectious Disease"/>
            <person name="Wu L."/>
            <person name="Ma J."/>
        </authorList>
    </citation>
    <scope>NUCLEOTIDE SEQUENCE [LARGE SCALE GENOMIC DNA]</scope>
    <source>
        <strain evidence="5">CCUG 60022</strain>
    </source>
</reference>
<protein>
    <submittedName>
        <fullName evidence="4">Acyl-CoA thioesterase</fullName>
        <ecNumber evidence="4">3.1.2.-</ecNumber>
    </submittedName>
</protein>
<dbReference type="PIRSF" id="PIRSF003230">
    <property type="entry name" value="YbgC"/>
    <property type="match status" value="1"/>
</dbReference>
<organism evidence="4 5">
    <name type="scientific">Lutibacter aestuarii</name>
    <dbReference type="NCBI Taxonomy" id="861111"/>
    <lineage>
        <taxon>Bacteria</taxon>
        <taxon>Pseudomonadati</taxon>
        <taxon>Bacteroidota</taxon>
        <taxon>Flavobacteriia</taxon>
        <taxon>Flavobacteriales</taxon>
        <taxon>Flavobacteriaceae</taxon>
        <taxon>Lutibacter</taxon>
    </lineage>
</organism>
<accession>A0ABW2Z8C2</accession>
<evidence type="ECO:0000259" key="3">
    <source>
        <dbReference type="Pfam" id="PF03061"/>
    </source>
</evidence>
<dbReference type="EC" id="3.1.2.-" evidence="4"/>
<evidence type="ECO:0000256" key="2">
    <source>
        <dbReference type="ARBA" id="ARBA00022801"/>
    </source>
</evidence>
<proteinExistence type="inferred from homology"/>
<dbReference type="Pfam" id="PF03061">
    <property type="entry name" value="4HBT"/>
    <property type="match status" value="1"/>
</dbReference>
<evidence type="ECO:0000313" key="4">
    <source>
        <dbReference type="EMBL" id="MFD0763073.1"/>
    </source>
</evidence>